<name>A0A9N9INR0_9GLOM</name>
<dbReference type="OrthoDB" id="2369031at2759"/>
<evidence type="ECO:0000313" key="2">
    <source>
        <dbReference type="Proteomes" id="UP000789396"/>
    </source>
</evidence>
<sequence length="97" mass="11362">MTRLEEIRVKNPETIAAWEHRHPFVVSCQIVRGNLVSQIEDGREIRVLGKDIKPEQLKKYELQNEGRYVYFPEIDEILPSRKITEGLFNSCCCGRED</sequence>
<organism evidence="1 2">
    <name type="scientific">Racocetra fulgida</name>
    <dbReference type="NCBI Taxonomy" id="60492"/>
    <lineage>
        <taxon>Eukaryota</taxon>
        <taxon>Fungi</taxon>
        <taxon>Fungi incertae sedis</taxon>
        <taxon>Mucoromycota</taxon>
        <taxon>Glomeromycotina</taxon>
        <taxon>Glomeromycetes</taxon>
        <taxon>Diversisporales</taxon>
        <taxon>Gigasporaceae</taxon>
        <taxon>Racocetra</taxon>
    </lineage>
</organism>
<dbReference type="EMBL" id="CAJVPZ010032676">
    <property type="protein sequence ID" value="CAG8742402.1"/>
    <property type="molecule type" value="Genomic_DNA"/>
</dbReference>
<evidence type="ECO:0000313" key="1">
    <source>
        <dbReference type="EMBL" id="CAG8742402.1"/>
    </source>
</evidence>
<keyword evidence="2" id="KW-1185">Reference proteome</keyword>
<dbReference type="Proteomes" id="UP000789396">
    <property type="component" value="Unassembled WGS sequence"/>
</dbReference>
<proteinExistence type="predicted"/>
<gene>
    <name evidence="1" type="ORF">RFULGI_LOCUS12975</name>
</gene>
<protein>
    <submittedName>
        <fullName evidence="1">19666_t:CDS:1</fullName>
    </submittedName>
</protein>
<dbReference type="AlphaFoldDB" id="A0A9N9INR0"/>
<reference evidence="1" key="1">
    <citation type="submission" date="2021-06" db="EMBL/GenBank/DDBJ databases">
        <authorList>
            <person name="Kallberg Y."/>
            <person name="Tangrot J."/>
            <person name="Rosling A."/>
        </authorList>
    </citation>
    <scope>NUCLEOTIDE SEQUENCE</scope>
    <source>
        <strain evidence="1">IN212</strain>
    </source>
</reference>
<accession>A0A9N9INR0</accession>
<comment type="caution">
    <text evidence="1">The sequence shown here is derived from an EMBL/GenBank/DDBJ whole genome shotgun (WGS) entry which is preliminary data.</text>
</comment>